<comment type="caution">
    <text evidence="3">The sequence shown here is derived from an EMBL/GenBank/DDBJ whole genome shotgun (WGS) entry which is preliminary data.</text>
</comment>
<reference evidence="3 4" key="1">
    <citation type="journal article" date="2019" name="Int. J. Syst. Evol. Microbiol.">
        <title>The Global Catalogue of Microorganisms (GCM) 10K type strain sequencing project: providing services to taxonomists for standard genome sequencing and annotation.</title>
        <authorList>
            <consortium name="The Broad Institute Genomics Platform"/>
            <consortium name="The Broad Institute Genome Sequencing Center for Infectious Disease"/>
            <person name="Wu L."/>
            <person name="Ma J."/>
        </authorList>
    </citation>
    <scope>NUCLEOTIDE SEQUENCE [LARGE SCALE GENOMIC DNA]</scope>
    <source>
        <strain evidence="3 4">JCM 15933</strain>
    </source>
</reference>
<evidence type="ECO:0000256" key="1">
    <source>
        <dbReference type="SAM" id="MobiDB-lite"/>
    </source>
</evidence>
<name>A0ABN2AR70_9ACTN</name>
<evidence type="ECO:0000313" key="4">
    <source>
        <dbReference type="Proteomes" id="UP001501470"/>
    </source>
</evidence>
<evidence type="ECO:0000313" key="3">
    <source>
        <dbReference type="EMBL" id="GAA1524313.1"/>
    </source>
</evidence>
<keyword evidence="2" id="KW-1133">Transmembrane helix</keyword>
<protein>
    <recommendedName>
        <fullName evidence="5">Integral membrane protein</fullName>
    </recommendedName>
</protein>
<dbReference type="Proteomes" id="UP001501470">
    <property type="component" value="Unassembled WGS sequence"/>
</dbReference>
<feature type="region of interest" description="Disordered" evidence="1">
    <location>
        <begin position="267"/>
        <end position="292"/>
    </location>
</feature>
<gene>
    <name evidence="3" type="ORF">GCM10009827_045980</name>
</gene>
<evidence type="ECO:0000256" key="2">
    <source>
        <dbReference type="SAM" id="Phobius"/>
    </source>
</evidence>
<dbReference type="RefSeq" id="WP_344504094.1">
    <property type="nucleotide sequence ID" value="NZ_BAAAQD010000009.1"/>
</dbReference>
<dbReference type="EMBL" id="BAAAQD010000009">
    <property type="protein sequence ID" value="GAA1524313.1"/>
    <property type="molecule type" value="Genomic_DNA"/>
</dbReference>
<feature type="compositionally biased region" description="Low complexity" evidence="1">
    <location>
        <begin position="267"/>
        <end position="276"/>
    </location>
</feature>
<keyword evidence="2" id="KW-0812">Transmembrane</keyword>
<feature type="transmembrane region" description="Helical" evidence="2">
    <location>
        <begin position="69"/>
        <end position="90"/>
    </location>
</feature>
<feature type="transmembrane region" description="Helical" evidence="2">
    <location>
        <begin position="143"/>
        <end position="167"/>
    </location>
</feature>
<evidence type="ECO:0008006" key="5">
    <source>
        <dbReference type="Google" id="ProtNLM"/>
    </source>
</evidence>
<accession>A0ABN2AR70</accession>
<proteinExistence type="predicted"/>
<keyword evidence="4" id="KW-1185">Reference proteome</keyword>
<sequence length="292" mass="30640">MTQDVAAVRPPFRLAAGGAGARVEWATWGLLAVAGVFAAVAADDLAYVLRVRAALPSPDLHVLVAGQGLGTAQMVLFFVLLAAVAGWYLLSAAAVRGLGEEPATVLRTTALTVFQVGAAATLVAGATLPHADLLAAHGFEVRLRWMIPILAARLALVVLLGVAVFGVRRRVYAALLRSRLAPRRSRPQERASLLELSKRAVPVVPPLPVAGDAWWSEVADRAAAAGTALPLLERSGGERRWHRVGPGEDLTALRESLPPGATLTLFATEPADPDATGTDDFDDPDALTAVVR</sequence>
<feature type="transmembrane region" description="Helical" evidence="2">
    <location>
        <begin position="111"/>
        <end position="131"/>
    </location>
</feature>
<feature type="transmembrane region" description="Helical" evidence="2">
    <location>
        <begin position="28"/>
        <end position="49"/>
    </location>
</feature>
<keyword evidence="2" id="KW-0472">Membrane</keyword>
<organism evidence="3 4">
    <name type="scientific">Dactylosporangium maewongense</name>
    <dbReference type="NCBI Taxonomy" id="634393"/>
    <lineage>
        <taxon>Bacteria</taxon>
        <taxon>Bacillati</taxon>
        <taxon>Actinomycetota</taxon>
        <taxon>Actinomycetes</taxon>
        <taxon>Micromonosporales</taxon>
        <taxon>Micromonosporaceae</taxon>
        <taxon>Dactylosporangium</taxon>
    </lineage>
</organism>